<dbReference type="OrthoDB" id="8922241at2759"/>
<keyword evidence="1" id="KW-0479">Metal-binding</keyword>
<evidence type="ECO:0000313" key="3">
    <source>
        <dbReference type="EMBL" id="KIM32112.1"/>
    </source>
</evidence>
<protein>
    <recommendedName>
        <fullName evidence="2">C2H2-type domain-containing protein</fullName>
    </recommendedName>
</protein>
<dbReference type="HOGENOM" id="CLU_197197_0_0_1"/>
<reference evidence="3 4" key="1">
    <citation type="submission" date="2014-04" db="EMBL/GenBank/DDBJ databases">
        <authorList>
            <consortium name="DOE Joint Genome Institute"/>
            <person name="Kuo A."/>
            <person name="Zuccaro A."/>
            <person name="Kohler A."/>
            <person name="Nagy L.G."/>
            <person name="Floudas D."/>
            <person name="Copeland A."/>
            <person name="Barry K.W."/>
            <person name="Cichocki N."/>
            <person name="Veneault-Fourrey C."/>
            <person name="LaButti K."/>
            <person name="Lindquist E.A."/>
            <person name="Lipzen A."/>
            <person name="Lundell T."/>
            <person name="Morin E."/>
            <person name="Murat C."/>
            <person name="Sun H."/>
            <person name="Tunlid A."/>
            <person name="Henrissat B."/>
            <person name="Grigoriev I.V."/>
            <person name="Hibbett D.S."/>
            <person name="Martin F."/>
            <person name="Nordberg H.P."/>
            <person name="Cantor M.N."/>
            <person name="Hua S.X."/>
        </authorList>
    </citation>
    <scope>NUCLEOTIDE SEQUENCE [LARGE SCALE GENOMIC DNA]</scope>
    <source>
        <strain evidence="3 4">MAFF 305830</strain>
    </source>
</reference>
<keyword evidence="1" id="KW-0862">Zinc</keyword>
<dbReference type="AlphaFoldDB" id="A0A0C2XTB6"/>
<dbReference type="PROSITE" id="PS50157">
    <property type="entry name" value="ZINC_FINGER_C2H2_2"/>
    <property type="match status" value="1"/>
</dbReference>
<feature type="domain" description="C2H2-type" evidence="2">
    <location>
        <begin position="3"/>
        <end position="31"/>
    </location>
</feature>
<gene>
    <name evidence="3" type="ORF">M408DRAFT_63291</name>
</gene>
<dbReference type="SUPFAM" id="SSF57667">
    <property type="entry name" value="beta-beta-alpha zinc fingers"/>
    <property type="match status" value="1"/>
</dbReference>
<sequence>KSFSCTLCSATFTRKGDCLRHRRSVHTRETPYDCQGCGERFSRSDMRGKHWKADPSCETTHWREVCKAMGKESLVEDT</sequence>
<proteinExistence type="predicted"/>
<accession>A0A0C2XTB6</accession>
<evidence type="ECO:0000313" key="4">
    <source>
        <dbReference type="Proteomes" id="UP000054097"/>
    </source>
</evidence>
<name>A0A0C2XTB6_SERVB</name>
<dbReference type="Pfam" id="PF00096">
    <property type="entry name" value="zf-C2H2"/>
    <property type="match status" value="1"/>
</dbReference>
<evidence type="ECO:0000259" key="2">
    <source>
        <dbReference type="PROSITE" id="PS50157"/>
    </source>
</evidence>
<reference evidence="4" key="2">
    <citation type="submission" date="2015-01" db="EMBL/GenBank/DDBJ databases">
        <title>Evolutionary Origins and Diversification of the Mycorrhizal Mutualists.</title>
        <authorList>
            <consortium name="DOE Joint Genome Institute"/>
            <consortium name="Mycorrhizal Genomics Consortium"/>
            <person name="Kohler A."/>
            <person name="Kuo A."/>
            <person name="Nagy L.G."/>
            <person name="Floudas D."/>
            <person name="Copeland A."/>
            <person name="Barry K.W."/>
            <person name="Cichocki N."/>
            <person name="Veneault-Fourrey C."/>
            <person name="LaButti K."/>
            <person name="Lindquist E.A."/>
            <person name="Lipzen A."/>
            <person name="Lundell T."/>
            <person name="Morin E."/>
            <person name="Murat C."/>
            <person name="Riley R."/>
            <person name="Ohm R."/>
            <person name="Sun H."/>
            <person name="Tunlid A."/>
            <person name="Henrissat B."/>
            <person name="Grigoriev I.V."/>
            <person name="Hibbett D.S."/>
            <person name="Martin F."/>
        </authorList>
    </citation>
    <scope>NUCLEOTIDE SEQUENCE [LARGE SCALE GENOMIC DNA]</scope>
    <source>
        <strain evidence="4">MAFF 305830</strain>
    </source>
</reference>
<organism evidence="3 4">
    <name type="scientific">Serendipita vermifera MAFF 305830</name>
    <dbReference type="NCBI Taxonomy" id="933852"/>
    <lineage>
        <taxon>Eukaryota</taxon>
        <taxon>Fungi</taxon>
        <taxon>Dikarya</taxon>
        <taxon>Basidiomycota</taxon>
        <taxon>Agaricomycotina</taxon>
        <taxon>Agaricomycetes</taxon>
        <taxon>Sebacinales</taxon>
        <taxon>Serendipitaceae</taxon>
        <taxon>Serendipita</taxon>
    </lineage>
</organism>
<dbReference type="EMBL" id="KN824280">
    <property type="protein sequence ID" value="KIM32112.1"/>
    <property type="molecule type" value="Genomic_DNA"/>
</dbReference>
<keyword evidence="4" id="KW-1185">Reference proteome</keyword>
<dbReference type="Gene3D" id="3.30.160.60">
    <property type="entry name" value="Classic Zinc Finger"/>
    <property type="match status" value="2"/>
</dbReference>
<dbReference type="GO" id="GO:0008270">
    <property type="term" value="F:zinc ion binding"/>
    <property type="evidence" value="ECO:0007669"/>
    <property type="project" value="UniProtKB-KW"/>
</dbReference>
<evidence type="ECO:0000256" key="1">
    <source>
        <dbReference type="PROSITE-ProRule" id="PRU00042"/>
    </source>
</evidence>
<dbReference type="PROSITE" id="PS00028">
    <property type="entry name" value="ZINC_FINGER_C2H2_1"/>
    <property type="match status" value="1"/>
</dbReference>
<dbReference type="InterPro" id="IPR036236">
    <property type="entry name" value="Znf_C2H2_sf"/>
</dbReference>
<dbReference type="InterPro" id="IPR013087">
    <property type="entry name" value="Znf_C2H2_type"/>
</dbReference>
<feature type="non-terminal residue" evidence="3">
    <location>
        <position position="1"/>
    </location>
</feature>
<dbReference type="STRING" id="933852.A0A0C2XTB6"/>
<dbReference type="Proteomes" id="UP000054097">
    <property type="component" value="Unassembled WGS sequence"/>
</dbReference>
<keyword evidence="1" id="KW-0863">Zinc-finger</keyword>